<evidence type="ECO:0000256" key="1">
    <source>
        <dbReference type="ARBA" id="ARBA00022553"/>
    </source>
</evidence>
<feature type="domain" description="SpoOB alpha-helical" evidence="4">
    <location>
        <begin position="13"/>
        <end position="71"/>
    </location>
</feature>
<dbReference type="EMBL" id="VULR01000009">
    <property type="protein sequence ID" value="MSS43595.1"/>
    <property type="molecule type" value="Genomic_DNA"/>
</dbReference>
<dbReference type="Gene3D" id="1.10.287.130">
    <property type="match status" value="1"/>
</dbReference>
<evidence type="ECO:0000256" key="2">
    <source>
        <dbReference type="ARBA" id="ARBA00022679"/>
    </source>
</evidence>
<dbReference type="RefSeq" id="WP_154484278.1">
    <property type="nucleotide sequence ID" value="NZ_VULR01000009.1"/>
</dbReference>
<dbReference type="InterPro" id="IPR039506">
    <property type="entry name" value="SPOB_a"/>
</dbReference>
<dbReference type="Pfam" id="PF14689">
    <property type="entry name" value="SPOB_a"/>
    <property type="match status" value="1"/>
</dbReference>
<proteinExistence type="predicted"/>
<comment type="caution">
    <text evidence="5">The sequence shown here is derived from an EMBL/GenBank/DDBJ whole genome shotgun (WGS) entry which is preliminary data.</text>
</comment>
<protein>
    <recommendedName>
        <fullName evidence="4">SpoOB alpha-helical domain-containing protein</fullName>
    </recommendedName>
</protein>
<gene>
    <name evidence="5" type="ORF">FYJ27_07630</name>
</gene>
<keyword evidence="3" id="KW-0418">Kinase</keyword>
<accession>A0A844FI65</accession>
<dbReference type="GO" id="GO:0000155">
    <property type="term" value="F:phosphorelay sensor kinase activity"/>
    <property type="evidence" value="ECO:0007669"/>
    <property type="project" value="InterPro"/>
</dbReference>
<keyword evidence="1" id="KW-0597">Phosphoprotein</keyword>
<dbReference type="InterPro" id="IPR016120">
    <property type="entry name" value="Sig_transdc_His_kin_SpoOB"/>
</dbReference>
<reference evidence="5 6" key="1">
    <citation type="submission" date="2019-08" db="EMBL/GenBank/DDBJ databases">
        <title>In-depth cultivation of the pig gut microbiome towards novel bacterial diversity and tailored functional studies.</title>
        <authorList>
            <person name="Wylensek D."/>
            <person name="Hitch T.C.A."/>
            <person name="Clavel T."/>
        </authorList>
    </citation>
    <scope>NUCLEOTIDE SEQUENCE [LARGE SCALE GENOMIC DNA]</scope>
    <source>
        <strain evidence="5 6">Med78-601-WT-4W-RMD-3</strain>
    </source>
</reference>
<organism evidence="5 6">
    <name type="scientific">Anaerosalibacter bizertensis</name>
    <dbReference type="NCBI Taxonomy" id="932217"/>
    <lineage>
        <taxon>Bacteria</taxon>
        <taxon>Bacillati</taxon>
        <taxon>Bacillota</taxon>
        <taxon>Tissierellia</taxon>
        <taxon>Tissierellales</taxon>
        <taxon>Sporanaerobacteraceae</taxon>
        <taxon>Anaerosalibacter</taxon>
    </lineage>
</organism>
<dbReference type="SUPFAM" id="SSF55890">
    <property type="entry name" value="Sporulation response regulatory protein Spo0B"/>
    <property type="match status" value="1"/>
</dbReference>
<sequence length="193" mass="23077">MDSLSGIYEIHKEKAEYISYMKDVFREQRHDYMNYFQVIYGYLQLGKIEEALRQIKKIIQLNSNLSQIYKMSLFHVSVYLDRAIREMGDLEYIINLHVLNNRQNTICCIDNEEEIIKNLDLIFEDFMEEGIRFKRNVDIEIEEFKDRISFTFSGENKISTLIKNSKDVDIIEDNERVSVIFKYKNPIECLSVE</sequence>
<evidence type="ECO:0000259" key="4">
    <source>
        <dbReference type="Pfam" id="PF14689"/>
    </source>
</evidence>
<evidence type="ECO:0000313" key="5">
    <source>
        <dbReference type="EMBL" id="MSS43595.1"/>
    </source>
</evidence>
<keyword evidence="2" id="KW-0808">Transferase</keyword>
<dbReference type="OrthoDB" id="1634477at2"/>
<evidence type="ECO:0000256" key="3">
    <source>
        <dbReference type="ARBA" id="ARBA00022777"/>
    </source>
</evidence>
<evidence type="ECO:0000313" key="6">
    <source>
        <dbReference type="Proteomes" id="UP000462760"/>
    </source>
</evidence>
<dbReference type="AlphaFoldDB" id="A0A844FI65"/>
<name>A0A844FI65_9FIRM</name>
<dbReference type="Proteomes" id="UP000462760">
    <property type="component" value="Unassembled WGS sequence"/>
</dbReference>